<dbReference type="VEuPathDB" id="FungiDB:CIHG_04651"/>
<evidence type="ECO:0000313" key="2">
    <source>
        <dbReference type="EMBL" id="KMU87207.1"/>
    </source>
</evidence>
<accession>A0A0J8RQY6</accession>
<evidence type="ECO:0000313" key="3">
    <source>
        <dbReference type="Proteomes" id="UP000054563"/>
    </source>
</evidence>
<organism evidence="2 3">
    <name type="scientific">Coccidioides immitis H538.4</name>
    <dbReference type="NCBI Taxonomy" id="396776"/>
    <lineage>
        <taxon>Eukaryota</taxon>
        <taxon>Fungi</taxon>
        <taxon>Dikarya</taxon>
        <taxon>Ascomycota</taxon>
        <taxon>Pezizomycotina</taxon>
        <taxon>Eurotiomycetes</taxon>
        <taxon>Eurotiomycetidae</taxon>
        <taxon>Onygenales</taxon>
        <taxon>Onygenaceae</taxon>
        <taxon>Coccidioides</taxon>
    </lineage>
</organism>
<feature type="region of interest" description="Disordered" evidence="1">
    <location>
        <begin position="1"/>
        <end position="22"/>
    </location>
</feature>
<gene>
    <name evidence="2" type="ORF">CIHG_04651</name>
</gene>
<evidence type="ECO:0000256" key="1">
    <source>
        <dbReference type="SAM" id="MobiDB-lite"/>
    </source>
</evidence>
<reference evidence="3" key="1">
    <citation type="journal article" date="2010" name="Genome Res.">
        <title>Population genomic sequencing of Coccidioides fungi reveals recent hybridization and transposon control.</title>
        <authorList>
            <person name="Neafsey D.E."/>
            <person name="Barker B.M."/>
            <person name="Sharpton T.J."/>
            <person name="Stajich J.E."/>
            <person name="Park D.J."/>
            <person name="Whiston E."/>
            <person name="Hung C.-Y."/>
            <person name="McMahan C."/>
            <person name="White J."/>
            <person name="Sykes S."/>
            <person name="Heiman D."/>
            <person name="Young S."/>
            <person name="Zeng Q."/>
            <person name="Abouelleil A."/>
            <person name="Aftuck L."/>
            <person name="Bessette D."/>
            <person name="Brown A."/>
            <person name="FitzGerald M."/>
            <person name="Lui A."/>
            <person name="Macdonald J.P."/>
            <person name="Priest M."/>
            <person name="Orbach M.J."/>
            <person name="Galgiani J.N."/>
            <person name="Kirkland T.N."/>
            <person name="Cole G.T."/>
            <person name="Birren B.W."/>
            <person name="Henn M.R."/>
            <person name="Taylor J.W."/>
            <person name="Rounsley S.D."/>
        </authorList>
    </citation>
    <scope>NUCLEOTIDE SEQUENCE [LARGE SCALE GENOMIC DNA]</scope>
    <source>
        <strain evidence="3">H538.4</strain>
    </source>
</reference>
<protein>
    <submittedName>
        <fullName evidence="2">Uncharacterized protein</fullName>
    </submittedName>
</protein>
<sequence>MILVDQESAWESDQRGKKGGIQVSKKETVEGSIDLILHKSSTTNGLTHLTFKGEAGTNLVGSLVQVLGIDGSTETKGDTWSKEDIVGKSSNSTVVDLGL</sequence>
<dbReference type="AlphaFoldDB" id="A0A0J8RQY6"/>
<dbReference type="Proteomes" id="UP000054563">
    <property type="component" value="Unassembled WGS sequence"/>
</dbReference>
<proteinExistence type="predicted"/>
<name>A0A0J8RQY6_COCIT</name>
<dbReference type="EMBL" id="DS016997">
    <property type="protein sequence ID" value="KMU87207.1"/>
    <property type="molecule type" value="Genomic_DNA"/>
</dbReference>